<dbReference type="SUPFAM" id="SSF111369">
    <property type="entry name" value="HlyD-like secretion proteins"/>
    <property type="match status" value="2"/>
</dbReference>
<keyword evidence="1" id="KW-0175">Coiled coil</keyword>
<dbReference type="Proteomes" id="UP000315471">
    <property type="component" value="Unassembled WGS sequence"/>
</dbReference>
<keyword evidence="2" id="KW-0472">Membrane</keyword>
<dbReference type="PANTHER" id="PTHR30386">
    <property type="entry name" value="MEMBRANE FUSION SUBUNIT OF EMRAB-TOLC MULTIDRUG EFFLUX PUMP"/>
    <property type="match status" value="1"/>
</dbReference>
<dbReference type="EMBL" id="SJPY01000002">
    <property type="protein sequence ID" value="TWU44178.1"/>
    <property type="molecule type" value="Genomic_DNA"/>
</dbReference>
<gene>
    <name evidence="3" type="primary">yiaV_1</name>
    <name evidence="3" type="ORF">Q31b_17140</name>
</gene>
<keyword evidence="2" id="KW-0812">Transmembrane</keyword>
<reference evidence="3 4" key="1">
    <citation type="submission" date="2019-02" db="EMBL/GenBank/DDBJ databases">
        <title>Deep-cultivation of Planctomycetes and their phenomic and genomic characterization uncovers novel biology.</title>
        <authorList>
            <person name="Wiegand S."/>
            <person name="Jogler M."/>
            <person name="Boedeker C."/>
            <person name="Pinto D."/>
            <person name="Vollmers J."/>
            <person name="Rivas-Marin E."/>
            <person name="Kohn T."/>
            <person name="Peeters S.H."/>
            <person name="Heuer A."/>
            <person name="Rast P."/>
            <person name="Oberbeckmann S."/>
            <person name="Bunk B."/>
            <person name="Jeske O."/>
            <person name="Meyerdierks A."/>
            <person name="Storesund J.E."/>
            <person name="Kallscheuer N."/>
            <person name="Luecker S."/>
            <person name="Lage O.M."/>
            <person name="Pohl T."/>
            <person name="Merkel B.J."/>
            <person name="Hornburger P."/>
            <person name="Mueller R.-W."/>
            <person name="Bruemmer F."/>
            <person name="Labrenz M."/>
            <person name="Spormann A.M."/>
            <person name="Op Den Camp H."/>
            <person name="Overmann J."/>
            <person name="Amann R."/>
            <person name="Jetten M.S.M."/>
            <person name="Mascher T."/>
            <person name="Medema M.H."/>
            <person name="Devos D.P."/>
            <person name="Kaster A.-K."/>
            <person name="Ovreas L."/>
            <person name="Rohde M."/>
            <person name="Galperin M.Y."/>
            <person name="Jogler C."/>
        </authorList>
    </citation>
    <scope>NUCLEOTIDE SEQUENCE [LARGE SCALE GENOMIC DNA]</scope>
    <source>
        <strain evidence="3 4">Q31b</strain>
    </source>
</reference>
<comment type="caution">
    <text evidence="3">The sequence shown here is derived from an EMBL/GenBank/DDBJ whole genome shotgun (WGS) entry which is preliminary data.</text>
</comment>
<dbReference type="InterPro" id="IPR050739">
    <property type="entry name" value="MFP"/>
</dbReference>
<organism evidence="3 4">
    <name type="scientific">Novipirellula aureliae</name>
    <dbReference type="NCBI Taxonomy" id="2527966"/>
    <lineage>
        <taxon>Bacteria</taxon>
        <taxon>Pseudomonadati</taxon>
        <taxon>Planctomycetota</taxon>
        <taxon>Planctomycetia</taxon>
        <taxon>Pirellulales</taxon>
        <taxon>Pirellulaceae</taxon>
        <taxon>Novipirellula</taxon>
    </lineage>
</organism>
<accession>A0A5C6E5S9</accession>
<dbReference type="RefSeq" id="WP_146599184.1">
    <property type="nucleotide sequence ID" value="NZ_SJPY01000002.1"/>
</dbReference>
<name>A0A5C6E5S9_9BACT</name>
<feature type="transmembrane region" description="Helical" evidence="2">
    <location>
        <begin position="29"/>
        <end position="49"/>
    </location>
</feature>
<feature type="coiled-coil region" evidence="1">
    <location>
        <begin position="187"/>
        <end position="214"/>
    </location>
</feature>
<evidence type="ECO:0000313" key="3">
    <source>
        <dbReference type="EMBL" id="TWU44178.1"/>
    </source>
</evidence>
<evidence type="ECO:0000256" key="1">
    <source>
        <dbReference type="SAM" id="Coils"/>
    </source>
</evidence>
<dbReference type="Gene3D" id="1.10.287.470">
    <property type="entry name" value="Helix hairpin bin"/>
    <property type="match status" value="1"/>
</dbReference>
<proteinExistence type="predicted"/>
<dbReference type="Gene3D" id="2.40.50.100">
    <property type="match status" value="1"/>
</dbReference>
<protein>
    <submittedName>
        <fullName evidence="3">Inner membrane protein YiaV</fullName>
    </submittedName>
</protein>
<keyword evidence="2" id="KW-1133">Transmembrane helix</keyword>
<evidence type="ECO:0000313" key="4">
    <source>
        <dbReference type="Proteomes" id="UP000315471"/>
    </source>
</evidence>
<dbReference type="PANTHER" id="PTHR30386:SF18">
    <property type="entry name" value="INNER MEMBRANE PROTEIN YIAV-RELATED"/>
    <property type="match status" value="1"/>
</dbReference>
<evidence type="ECO:0000256" key="2">
    <source>
        <dbReference type="SAM" id="Phobius"/>
    </source>
</evidence>
<dbReference type="Gene3D" id="2.40.30.170">
    <property type="match status" value="1"/>
</dbReference>
<dbReference type="AlphaFoldDB" id="A0A5C6E5S9"/>
<feature type="transmembrane region" description="Helical" evidence="2">
    <location>
        <begin position="6"/>
        <end position="22"/>
    </location>
</feature>
<keyword evidence="4" id="KW-1185">Reference proteome</keyword>
<sequence length="374" mass="39645">MVTIITIGYICLVIIVFKVLRVKVTPTTVATAVLTGVVVLGAVIMGWQFSAPMTSQMTVNRNVIPLLSEQDSKEVITKIHVKSDQLVTKGTILWETDKRPNQYALNQAAAQLAVAEANESELEAAVEVAAATVQKAKANQDYQKATLDTAIEIQKLDPQAVAALKVEVQQEIYLSARAAVDQAIAGLQEAKSALQSAQEGIKSLKAQVAIAELNLQQNDVIAPADGYVMNMQIVEGTVTSTAISSAQGIFVDMSETQVVAVFPQNLLANVEPGNLVEIAFKSRPGQIATGKVIAVLEFSGEGQFVTTPVLPIAADVGSKGMLAAKISLDDKVAAKELALGGAGSTAIYTNTGQAFQIITKIAVRLKAWMNYLPV</sequence>
<dbReference type="OrthoDB" id="9811754at2"/>